<reference evidence="2 3" key="1">
    <citation type="submission" date="2020-08" db="EMBL/GenBank/DDBJ databases">
        <title>The Agave Microbiome: Exploring the role of microbial communities in plant adaptations to desert environments.</title>
        <authorList>
            <person name="Partida-Martinez L.P."/>
        </authorList>
    </citation>
    <scope>NUCLEOTIDE SEQUENCE [LARGE SCALE GENOMIC DNA]</scope>
    <source>
        <strain evidence="2 3">RAS26</strain>
    </source>
</reference>
<dbReference type="Proteomes" id="UP000518206">
    <property type="component" value="Unassembled WGS sequence"/>
</dbReference>
<dbReference type="AlphaFoldDB" id="A0A7W4YCE1"/>
<comment type="caution">
    <text evidence="2">The sequence shown here is derived from an EMBL/GenBank/DDBJ whole genome shotgun (WGS) entry which is preliminary data.</text>
</comment>
<evidence type="ECO:0000256" key="1">
    <source>
        <dbReference type="SAM" id="MobiDB-lite"/>
    </source>
</evidence>
<feature type="region of interest" description="Disordered" evidence="1">
    <location>
        <begin position="88"/>
        <end position="118"/>
    </location>
</feature>
<gene>
    <name evidence="2" type="ORF">FHR80_003574</name>
</gene>
<evidence type="ECO:0000313" key="3">
    <source>
        <dbReference type="Proteomes" id="UP000518206"/>
    </source>
</evidence>
<protein>
    <submittedName>
        <fullName evidence="2">Uncharacterized protein</fullName>
    </submittedName>
</protein>
<name>A0A7W4YCE1_9CELL</name>
<reference evidence="2 3" key="2">
    <citation type="submission" date="2020-08" db="EMBL/GenBank/DDBJ databases">
        <authorList>
            <person name="Partida-Martinez L."/>
            <person name="Huntemann M."/>
            <person name="Clum A."/>
            <person name="Wang J."/>
            <person name="Palaniappan K."/>
            <person name="Ritter S."/>
            <person name="Chen I.-M."/>
            <person name="Stamatis D."/>
            <person name="Reddy T."/>
            <person name="O'Malley R."/>
            <person name="Daum C."/>
            <person name="Shapiro N."/>
            <person name="Ivanova N."/>
            <person name="Kyrpides N."/>
            <person name="Woyke T."/>
        </authorList>
    </citation>
    <scope>NUCLEOTIDE SEQUENCE [LARGE SCALE GENOMIC DNA]</scope>
    <source>
        <strain evidence="2 3">RAS26</strain>
    </source>
</reference>
<accession>A0A7W4YCE1</accession>
<proteinExistence type="predicted"/>
<dbReference type="RefSeq" id="WP_183297439.1">
    <property type="nucleotide sequence ID" value="NZ_JACHVX010000006.1"/>
</dbReference>
<dbReference type="EMBL" id="JACHVX010000006">
    <property type="protein sequence ID" value="MBB2924638.1"/>
    <property type="molecule type" value="Genomic_DNA"/>
</dbReference>
<sequence length="118" mass="12821">MTEPHGGTRTPEDDDPVLRVRVQGESLDALRAFADETQPDTGCRAVARRTGTGYSLDVYLERSRLDAARSTRAAAQVRLDVVADETANGRERQHEVGTGDRFAARGEVPRGLGTKEPS</sequence>
<feature type="compositionally biased region" description="Basic and acidic residues" evidence="1">
    <location>
        <begin position="88"/>
        <end position="108"/>
    </location>
</feature>
<evidence type="ECO:0000313" key="2">
    <source>
        <dbReference type="EMBL" id="MBB2924638.1"/>
    </source>
</evidence>
<organism evidence="2 3">
    <name type="scientific">Cellulomonas cellasea</name>
    <dbReference type="NCBI Taxonomy" id="43670"/>
    <lineage>
        <taxon>Bacteria</taxon>
        <taxon>Bacillati</taxon>
        <taxon>Actinomycetota</taxon>
        <taxon>Actinomycetes</taxon>
        <taxon>Micrococcales</taxon>
        <taxon>Cellulomonadaceae</taxon>
        <taxon>Cellulomonas</taxon>
    </lineage>
</organism>